<proteinExistence type="predicted"/>
<name>A0ABU7KMI5_9ACTN</name>
<evidence type="ECO:0000313" key="2">
    <source>
        <dbReference type="Proteomes" id="UP001348641"/>
    </source>
</evidence>
<accession>A0ABU7KMI5</accession>
<dbReference type="Proteomes" id="UP001348641">
    <property type="component" value="Unassembled WGS sequence"/>
</dbReference>
<sequence length="82" mass="8909">MACWDDFWKSDPRPEAAPGFRLWQYTDRVAQPPLVLASVLAAGLTDPGSASCDEHRHGAASLLLRPSQACETLALEGLTTDR</sequence>
<gene>
    <name evidence="1" type="ORF">Q8A49_08330</name>
</gene>
<comment type="caution">
    <text evidence="1">The sequence shown here is derived from an EMBL/GenBank/DDBJ whole genome shotgun (WGS) entry which is preliminary data.</text>
</comment>
<reference evidence="1 2" key="1">
    <citation type="submission" date="2023-07" db="EMBL/GenBank/DDBJ databases">
        <authorList>
            <person name="Girao M."/>
            <person name="Carvalho M.F."/>
        </authorList>
    </citation>
    <scope>NUCLEOTIDE SEQUENCE [LARGE SCALE GENOMIC DNA]</scope>
    <source>
        <strain evidence="1 2">66/93</strain>
    </source>
</reference>
<evidence type="ECO:0000313" key="1">
    <source>
        <dbReference type="EMBL" id="MEE2050503.1"/>
    </source>
</evidence>
<dbReference type="RefSeq" id="WP_330157721.1">
    <property type="nucleotide sequence ID" value="NZ_BAAAJA010000046.1"/>
</dbReference>
<dbReference type="EMBL" id="JAUUCC010000015">
    <property type="protein sequence ID" value="MEE2050503.1"/>
    <property type="molecule type" value="Genomic_DNA"/>
</dbReference>
<organism evidence="1 2">
    <name type="scientific">Nocardiopsis tropica</name>
    <dbReference type="NCBI Taxonomy" id="109330"/>
    <lineage>
        <taxon>Bacteria</taxon>
        <taxon>Bacillati</taxon>
        <taxon>Actinomycetota</taxon>
        <taxon>Actinomycetes</taxon>
        <taxon>Streptosporangiales</taxon>
        <taxon>Nocardiopsidaceae</taxon>
        <taxon>Nocardiopsis</taxon>
    </lineage>
</organism>
<protein>
    <submittedName>
        <fullName evidence="1">Uncharacterized protein</fullName>
    </submittedName>
</protein>